<dbReference type="Gene3D" id="3.40.50.1000">
    <property type="entry name" value="HAD superfamily/HAD-like"/>
    <property type="match status" value="1"/>
</dbReference>
<dbReference type="InterPro" id="IPR006121">
    <property type="entry name" value="HMA_dom"/>
</dbReference>
<evidence type="ECO:0000256" key="6">
    <source>
        <dbReference type="ARBA" id="ARBA00022692"/>
    </source>
</evidence>
<keyword evidence="5" id="KW-0597">Phosphoprotein</keyword>
<dbReference type="Gene3D" id="3.30.70.100">
    <property type="match status" value="2"/>
</dbReference>
<keyword evidence="12" id="KW-0813">Transport</keyword>
<dbReference type="SUPFAM" id="SSF81653">
    <property type="entry name" value="Calcium ATPase, transduction domain A"/>
    <property type="match status" value="1"/>
</dbReference>
<dbReference type="GO" id="GO:0008551">
    <property type="term" value="F:P-type cadmium transporter activity"/>
    <property type="evidence" value="ECO:0007669"/>
    <property type="project" value="UniProtKB-EC"/>
</dbReference>
<dbReference type="InterPro" id="IPR008250">
    <property type="entry name" value="ATPase_P-typ_transduc_dom_A_sf"/>
</dbReference>
<dbReference type="InterPro" id="IPR027256">
    <property type="entry name" value="P-typ_ATPase_IB"/>
</dbReference>
<dbReference type="InterPro" id="IPR018303">
    <property type="entry name" value="ATPase_P-typ_P_site"/>
</dbReference>
<evidence type="ECO:0000256" key="4">
    <source>
        <dbReference type="ARBA" id="ARBA00022539"/>
    </source>
</evidence>
<name>A0A0R1XRS4_9LACO</name>
<dbReference type="InterPro" id="IPR059000">
    <property type="entry name" value="ATPase_P-type_domA"/>
</dbReference>
<comment type="caution">
    <text evidence="18">The sequence shown here is derived from an EMBL/GenBank/DDBJ whole genome shotgun (WGS) entry which is preliminary data.</text>
</comment>
<dbReference type="Gene3D" id="2.70.150.10">
    <property type="entry name" value="Calcium-transporting ATPase, cytoplasmic transduction domain A"/>
    <property type="match status" value="1"/>
</dbReference>
<feature type="transmembrane region" description="Helical" evidence="16">
    <location>
        <begin position="206"/>
        <end position="223"/>
    </location>
</feature>
<feature type="transmembrane region" description="Helical" evidence="16">
    <location>
        <begin position="383"/>
        <end position="407"/>
    </location>
</feature>
<dbReference type="Gene3D" id="3.40.1110.10">
    <property type="entry name" value="Calcium-transporting ATPase, cytoplasmic domain N"/>
    <property type="match status" value="1"/>
</dbReference>
<sequence length="783" mass="81160">MEKTYQVTGMDCGNCALTLEKAVAKLPGIQRAKVNFSTGKMSVVVADPQALQSISKTVAQLGYQLAADSKTTGAQDTFKITGMDCGGCAQTIEKHLGSLPDVQAVTVNFATGSMAITHTNPVVAIQAELAKIGYGGTVVGTPSSEKQPPKLAKHTQTVLLAGIFLALGYLGLMWLPALAPVAFAASMVVSGWQPLRSAFYALKSKALDMNVLMVAAALGAALIGEWQEGALVVFLFAIGTLLQNKAVEKTRHSIKGLLDLTPDTALVQVGNEFIQRAVSSVRVADILQIQAGAKIPLDGLVVQGASSVNQAPITGEANPVVKQVDDEVFAGTINQEGALTVKVTHLSSDSTIARIIAMVEDAQAQKAPAEAFIDRFAKVYTPIVFALALLTMVIPPLFFQAAFATWFYRGLELLVVACPCALIISTPVAIVSAIGRAAKNGVLIKGGNFLEKAGALTAVAFDKTGTITAGQPAVSGVYPFATNEQTLVQTLAALEANTTHPIGQAITQAAQAQDLAIPAVTNFQNIPGKGIQASLAGTTYLAGTAALFDPTLFTKANLDQLQSLQASGQTIVLLGTATKLLGLVAVADGIRPTSKQAIAQLANVGIKETVMLTGDNPGAAAKIAQDAGITTVAANLLPDQKVQAIAALQQKGQTVAMVGDGINDAPALALADVGIAMGGAGTDTAIETADIVLMADNLEKLPFMIRLSRQAMGIVKQNVAFALAIKLLAFVLIFPGWLPLWAAVLSDSGAAVLVTLNALRLLRQKPAVNPAKSGVTSQQLSPK</sequence>
<feature type="domain" description="HMA" evidence="17">
    <location>
        <begin position="1"/>
        <end position="66"/>
    </location>
</feature>
<keyword evidence="13 16" id="KW-0472">Membrane</keyword>
<keyword evidence="12" id="KW-0406">Ion transport</keyword>
<keyword evidence="3 16" id="KW-1003">Cell membrane</keyword>
<dbReference type="Pfam" id="PF00403">
    <property type="entry name" value="HMA"/>
    <property type="match status" value="2"/>
</dbReference>
<comment type="subcellular location">
    <subcellularLocation>
        <location evidence="1">Cell membrane</location>
        <topology evidence="1">Multi-pass membrane protein</topology>
    </subcellularLocation>
</comment>
<dbReference type="GO" id="GO:0005524">
    <property type="term" value="F:ATP binding"/>
    <property type="evidence" value="ECO:0007669"/>
    <property type="project" value="UniProtKB-UniRule"/>
</dbReference>
<evidence type="ECO:0000256" key="10">
    <source>
        <dbReference type="ARBA" id="ARBA00022967"/>
    </source>
</evidence>
<dbReference type="PANTHER" id="PTHR48085:SF5">
    <property type="entry name" value="CADMIUM_ZINC-TRANSPORTING ATPASE HMA4-RELATED"/>
    <property type="match status" value="1"/>
</dbReference>
<keyword evidence="9 16" id="KW-0067">ATP-binding</keyword>
<feature type="transmembrane region" description="Helical" evidence="16">
    <location>
        <begin position="413"/>
        <end position="435"/>
    </location>
</feature>
<dbReference type="SUPFAM" id="SSF56784">
    <property type="entry name" value="HAD-like"/>
    <property type="match status" value="1"/>
</dbReference>
<evidence type="ECO:0000256" key="14">
    <source>
        <dbReference type="ARBA" id="ARBA00039103"/>
    </source>
</evidence>
<organism evidence="18 19">
    <name type="scientific">Agrilactobacillus composti DSM 18527 = JCM 14202</name>
    <dbReference type="NCBI Taxonomy" id="1423734"/>
    <lineage>
        <taxon>Bacteria</taxon>
        <taxon>Bacillati</taxon>
        <taxon>Bacillota</taxon>
        <taxon>Bacilli</taxon>
        <taxon>Lactobacillales</taxon>
        <taxon>Lactobacillaceae</taxon>
        <taxon>Agrilactobacillus</taxon>
    </lineage>
</organism>
<keyword evidence="8 16" id="KW-0547">Nucleotide-binding</keyword>
<keyword evidence="4" id="KW-0104">Cadmium</keyword>
<dbReference type="InterPro" id="IPR044492">
    <property type="entry name" value="P_typ_ATPase_HD_dom"/>
</dbReference>
<keyword evidence="7 16" id="KW-0479">Metal-binding</keyword>
<keyword evidence="11 16" id="KW-1133">Transmembrane helix</keyword>
<dbReference type="InterPro" id="IPR017969">
    <property type="entry name" value="Heavy-metal-associated_CS"/>
</dbReference>
<dbReference type="SFLD" id="SFLDS00003">
    <property type="entry name" value="Haloacid_Dehalogenase"/>
    <property type="match status" value="1"/>
</dbReference>
<accession>A0A0R1XRS4</accession>
<feature type="transmembrane region" description="Helical" evidence="16">
    <location>
        <begin position="714"/>
        <end position="734"/>
    </location>
</feature>
<dbReference type="PROSITE" id="PS01047">
    <property type="entry name" value="HMA_1"/>
    <property type="match status" value="2"/>
</dbReference>
<feature type="transmembrane region" description="Helical" evidence="16">
    <location>
        <begin position="158"/>
        <end position="185"/>
    </location>
</feature>
<dbReference type="GO" id="GO:0046872">
    <property type="term" value="F:metal ion binding"/>
    <property type="evidence" value="ECO:0007669"/>
    <property type="project" value="UniProtKB-KW"/>
</dbReference>
<dbReference type="eggNOG" id="COG2217">
    <property type="taxonomic scope" value="Bacteria"/>
</dbReference>
<dbReference type="NCBIfam" id="TIGR01511">
    <property type="entry name" value="ATPase-IB1_Cu"/>
    <property type="match status" value="1"/>
</dbReference>
<dbReference type="InterPro" id="IPR023299">
    <property type="entry name" value="ATPase_P-typ_cyto_dom_N"/>
</dbReference>
<dbReference type="PRINTS" id="PR00119">
    <property type="entry name" value="CATATPASE"/>
</dbReference>
<evidence type="ECO:0000256" key="7">
    <source>
        <dbReference type="ARBA" id="ARBA00022723"/>
    </source>
</evidence>
<dbReference type="Pfam" id="PF00122">
    <property type="entry name" value="E1-E2_ATPase"/>
    <property type="match status" value="1"/>
</dbReference>
<dbReference type="Pfam" id="PF00702">
    <property type="entry name" value="Hydrolase"/>
    <property type="match status" value="1"/>
</dbReference>
<evidence type="ECO:0000256" key="13">
    <source>
        <dbReference type="ARBA" id="ARBA00023136"/>
    </source>
</evidence>
<dbReference type="GO" id="GO:0016887">
    <property type="term" value="F:ATP hydrolysis activity"/>
    <property type="evidence" value="ECO:0007669"/>
    <property type="project" value="InterPro"/>
</dbReference>
<feature type="domain" description="HMA" evidence="17">
    <location>
        <begin position="74"/>
        <end position="137"/>
    </location>
</feature>
<dbReference type="InterPro" id="IPR023298">
    <property type="entry name" value="ATPase_P-typ_TM_dom_sf"/>
</dbReference>
<dbReference type="SFLD" id="SFLDF00027">
    <property type="entry name" value="p-type_atpase"/>
    <property type="match status" value="1"/>
</dbReference>
<gene>
    <name evidence="18" type="ORF">FC83_GL000065</name>
</gene>
<dbReference type="EMBL" id="AZGA01000062">
    <property type="protein sequence ID" value="KRM32976.1"/>
    <property type="molecule type" value="Genomic_DNA"/>
</dbReference>
<evidence type="ECO:0000256" key="11">
    <source>
        <dbReference type="ARBA" id="ARBA00022989"/>
    </source>
</evidence>
<dbReference type="GO" id="GO:0005886">
    <property type="term" value="C:plasma membrane"/>
    <property type="evidence" value="ECO:0007669"/>
    <property type="project" value="UniProtKB-SubCell"/>
</dbReference>
<evidence type="ECO:0000256" key="2">
    <source>
        <dbReference type="ARBA" id="ARBA00006024"/>
    </source>
</evidence>
<protein>
    <recommendedName>
        <fullName evidence="14">Cd(2+)-exporting ATPase</fullName>
        <ecNumber evidence="14">7.2.2.21</ecNumber>
    </recommendedName>
</protein>
<evidence type="ECO:0000256" key="3">
    <source>
        <dbReference type="ARBA" id="ARBA00022475"/>
    </source>
</evidence>
<dbReference type="AlphaFoldDB" id="A0A0R1XRS4"/>
<dbReference type="Proteomes" id="UP000051236">
    <property type="component" value="Unassembled WGS sequence"/>
</dbReference>
<evidence type="ECO:0000259" key="17">
    <source>
        <dbReference type="PROSITE" id="PS50846"/>
    </source>
</evidence>
<evidence type="ECO:0000313" key="18">
    <source>
        <dbReference type="EMBL" id="KRM32976.1"/>
    </source>
</evidence>
<evidence type="ECO:0000256" key="8">
    <source>
        <dbReference type="ARBA" id="ARBA00022741"/>
    </source>
</evidence>
<dbReference type="SUPFAM" id="SSF55008">
    <property type="entry name" value="HMA, heavy metal-associated domain"/>
    <property type="match status" value="2"/>
</dbReference>
<comment type="similarity">
    <text evidence="2 16">Belongs to the cation transport ATPase (P-type) (TC 3.A.3) family. Type IB subfamily.</text>
</comment>
<dbReference type="FunFam" id="2.70.150.10:FF:000002">
    <property type="entry name" value="Copper-transporting ATPase 1, putative"/>
    <property type="match status" value="1"/>
</dbReference>
<dbReference type="NCBIfam" id="TIGR01525">
    <property type="entry name" value="ATPase-IB_hvy"/>
    <property type="match status" value="1"/>
</dbReference>
<dbReference type="PROSITE" id="PS50846">
    <property type="entry name" value="HMA_2"/>
    <property type="match status" value="2"/>
</dbReference>
<evidence type="ECO:0000256" key="9">
    <source>
        <dbReference type="ARBA" id="ARBA00022840"/>
    </source>
</evidence>
<dbReference type="SFLD" id="SFLDG00002">
    <property type="entry name" value="C1.7:_P-type_atpase_like"/>
    <property type="match status" value="1"/>
</dbReference>
<evidence type="ECO:0000256" key="5">
    <source>
        <dbReference type="ARBA" id="ARBA00022553"/>
    </source>
</evidence>
<dbReference type="PATRIC" id="fig|1423734.3.peg.65"/>
<dbReference type="PROSITE" id="PS00154">
    <property type="entry name" value="ATPASE_E1_E2"/>
    <property type="match status" value="1"/>
</dbReference>
<proteinExistence type="inferred from homology"/>
<dbReference type="SUPFAM" id="SSF81665">
    <property type="entry name" value="Calcium ATPase, transmembrane domain M"/>
    <property type="match status" value="1"/>
</dbReference>
<dbReference type="InterPro" id="IPR001757">
    <property type="entry name" value="P_typ_ATPase"/>
</dbReference>
<comment type="catalytic activity">
    <reaction evidence="15">
        <text>Cd(2+)(in) + ATP + H2O = Cd(2+)(out) + ADP + phosphate + H(+)</text>
        <dbReference type="Rhea" id="RHEA:12132"/>
        <dbReference type="ChEBI" id="CHEBI:15377"/>
        <dbReference type="ChEBI" id="CHEBI:15378"/>
        <dbReference type="ChEBI" id="CHEBI:30616"/>
        <dbReference type="ChEBI" id="CHEBI:43474"/>
        <dbReference type="ChEBI" id="CHEBI:48775"/>
        <dbReference type="ChEBI" id="CHEBI:456216"/>
        <dbReference type="EC" id="7.2.2.21"/>
    </reaction>
</comment>
<evidence type="ECO:0000313" key="19">
    <source>
        <dbReference type="Proteomes" id="UP000051236"/>
    </source>
</evidence>
<keyword evidence="6 16" id="KW-0812">Transmembrane</keyword>
<evidence type="ECO:0000256" key="1">
    <source>
        <dbReference type="ARBA" id="ARBA00004651"/>
    </source>
</evidence>
<dbReference type="InterPro" id="IPR036163">
    <property type="entry name" value="HMA_dom_sf"/>
</dbReference>
<keyword evidence="10" id="KW-1278">Translocase</keyword>
<dbReference type="NCBIfam" id="TIGR01494">
    <property type="entry name" value="ATPase_P-type"/>
    <property type="match status" value="1"/>
</dbReference>
<dbReference type="PRINTS" id="PR00941">
    <property type="entry name" value="CDATPASE"/>
</dbReference>
<dbReference type="InterPro" id="IPR051014">
    <property type="entry name" value="Cation_Transport_ATPase_IB"/>
</dbReference>
<evidence type="ECO:0000256" key="16">
    <source>
        <dbReference type="RuleBase" id="RU362081"/>
    </source>
</evidence>
<dbReference type="STRING" id="1423734.FC83_GL000065"/>
<dbReference type="InterPro" id="IPR036412">
    <property type="entry name" value="HAD-like_sf"/>
</dbReference>
<dbReference type="PROSITE" id="PS01229">
    <property type="entry name" value="COF_2"/>
    <property type="match status" value="1"/>
</dbReference>
<dbReference type="InterPro" id="IPR023214">
    <property type="entry name" value="HAD_sf"/>
</dbReference>
<evidence type="ECO:0000256" key="12">
    <source>
        <dbReference type="ARBA" id="ARBA00023065"/>
    </source>
</evidence>
<evidence type="ECO:0000256" key="15">
    <source>
        <dbReference type="ARBA" id="ARBA00049338"/>
    </source>
</evidence>
<dbReference type="CDD" id="cd00371">
    <property type="entry name" value="HMA"/>
    <property type="match status" value="2"/>
</dbReference>
<reference evidence="18 19" key="1">
    <citation type="journal article" date="2015" name="Genome Announc.">
        <title>Expanding the biotechnology potential of lactobacilli through comparative genomics of 213 strains and associated genera.</title>
        <authorList>
            <person name="Sun Z."/>
            <person name="Harris H.M."/>
            <person name="McCann A."/>
            <person name="Guo C."/>
            <person name="Argimon S."/>
            <person name="Zhang W."/>
            <person name="Yang X."/>
            <person name="Jeffery I.B."/>
            <person name="Cooney J.C."/>
            <person name="Kagawa T.F."/>
            <person name="Liu W."/>
            <person name="Song Y."/>
            <person name="Salvetti E."/>
            <person name="Wrobel A."/>
            <person name="Rasinkangas P."/>
            <person name="Parkhill J."/>
            <person name="Rea M.C."/>
            <person name="O'Sullivan O."/>
            <person name="Ritari J."/>
            <person name="Douillard F.P."/>
            <person name="Paul Ross R."/>
            <person name="Yang R."/>
            <person name="Briner A.E."/>
            <person name="Felis G.E."/>
            <person name="de Vos W.M."/>
            <person name="Barrangou R."/>
            <person name="Klaenhammer T.R."/>
            <person name="Caufield P.W."/>
            <person name="Cui Y."/>
            <person name="Zhang H."/>
            <person name="O'Toole P.W."/>
        </authorList>
    </citation>
    <scope>NUCLEOTIDE SEQUENCE [LARGE SCALE GENOMIC DNA]</scope>
    <source>
        <strain evidence="18 19">DSM 18527</strain>
    </source>
</reference>
<keyword evidence="19" id="KW-1185">Reference proteome</keyword>
<dbReference type="EC" id="7.2.2.21" evidence="14"/>
<dbReference type="PANTHER" id="PTHR48085">
    <property type="entry name" value="CADMIUM/ZINC-TRANSPORTING ATPASE HMA2-RELATED"/>
    <property type="match status" value="1"/>
</dbReference>